<name>A0ACC2GRH3_DALPE</name>
<evidence type="ECO:0000313" key="2">
    <source>
        <dbReference type="Proteomes" id="UP001157502"/>
    </source>
</evidence>
<dbReference type="EMBL" id="CM055737">
    <property type="protein sequence ID" value="KAJ8006358.1"/>
    <property type="molecule type" value="Genomic_DNA"/>
</dbReference>
<protein>
    <submittedName>
        <fullName evidence="1">Uncharacterized protein</fullName>
    </submittedName>
</protein>
<dbReference type="Proteomes" id="UP001157502">
    <property type="component" value="Chromosome 10"/>
</dbReference>
<keyword evidence="2" id="KW-1185">Reference proteome</keyword>
<evidence type="ECO:0000313" key="1">
    <source>
        <dbReference type="EMBL" id="KAJ8006358.1"/>
    </source>
</evidence>
<accession>A0ACC2GRH3</accession>
<comment type="caution">
    <text evidence="1">The sequence shown here is derived from an EMBL/GenBank/DDBJ whole genome shotgun (WGS) entry which is preliminary data.</text>
</comment>
<sequence length="138" mass="15060">MKFVGATRLLLAQGNWRPTPLIVPELASYKKQSPGLLSRMGNRAAVANSVRGVKKAVPEEFHCHAALVEPSATRSSPGQGHPEDRERAESSVNKTGVDTQPNLLCLRTWSELKEYAPSTPWSGSEDTLVGPLKAWRTV</sequence>
<gene>
    <name evidence="1" type="ORF">DPEC_G00134400</name>
</gene>
<proteinExistence type="predicted"/>
<organism evidence="1 2">
    <name type="scientific">Dallia pectoralis</name>
    <name type="common">Alaska blackfish</name>
    <dbReference type="NCBI Taxonomy" id="75939"/>
    <lineage>
        <taxon>Eukaryota</taxon>
        <taxon>Metazoa</taxon>
        <taxon>Chordata</taxon>
        <taxon>Craniata</taxon>
        <taxon>Vertebrata</taxon>
        <taxon>Euteleostomi</taxon>
        <taxon>Actinopterygii</taxon>
        <taxon>Neopterygii</taxon>
        <taxon>Teleostei</taxon>
        <taxon>Protacanthopterygii</taxon>
        <taxon>Esociformes</taxon>
        <taxon>Umbridae</taxon>
        <taxon>Dallia</taxon>
    </lineage>
</organism>
<reference evidence="1" key="1">
    <citation type="submission" date="2021-05" db="EMBL/GenBank/DDBJ databases">
        <authorList>
            <person name="Pan Q."/>
            <person name="Jouanno E."/>
            <person name="Zahm M."/>
            <person name="Klopp C."/>
            <person name="Cabau C."/>
            <person name="Louis A."/>
            <person name="Berthelot C."/>
            <person name="Parey E."/>
            <person name="Roest Crollius H."/>
            <person name="Montfort J."/>
            <person name="Robinson-Rechavi M."/>
            <person name="Bouchez O."/>
            <person name="Lampietro C."/>
            <person name="Lopez Roques C."/>
            <person name="Donnadieu C."/>
            <person name="Postlethwait J."/>
            <person name="Bobe J."/>
            <person name="Dillon D."/>
            <person name="Chandos A."/>
            <person name="von Hippel F."/>
            <person name="Guiguen Y."/>
        </authorList>
    </citation>
    <scope>NUCLEOTIDE SEQUENCE</scope>
    <source>
        <strain evidence="1">YG-Jan2019</strain>
    </source>
</reference>